<dbReference type="WBParaSite" id="EgrG_000948400.1">
    <property type="protein sequence ID" value="EgrG_000948400.1"/>
    <property type="gene ID" value="EgrG_000948400"/>
</dbReference>
<feature type="transmembrane region" description="Helical" evidence="1">
    <location>
        <begin position="219"/>
        <end position="244"/>
    </location>
</feature>
<keyword evidence="1" id="KW-0472">Membrane</keyword>
<dbReference type="AlphaFoldDB" id="A0A068W9U4"/>
<keyword evidence="1" id="KW-1133">Transmembrane helix</keyword>
<reference evidence="5" key="3">
    <citation type="submission" date="2020-10" db="UniProtKB">
        <authorList>
            <consortium name="WormBaseParasite"/>
        </authorList>
    </citation>
    <scope>IDENTIFICATION</scope>
</reference>
<keyword evidence="1" id="KW-0812">Transmembrane</keyword>
<evidence type="ECO:0000256" key="1">
    <source>
        <dbReference type="SAM" id="Phobius"/>
    </source>
</evidence>
<evidence type="ECO:0000313" key="4">
    <source>
        <dbReference type="Proteomes" id="UP000492820"/>
    </source>
</evidence>
<name>A0A068W9U4_ECHGR</name>
<protein>
    <submittedName>
        <fullName evidence="3 5">Fibronectin type III domain-containing protein</fullName>
    </submittedName>
</protein>
<reference evidence="3 4" key="1">
    <citation type="journal article" date="2013" name="Nature">
        <title>The genomes of four tapeworm species reveal adaptations to parasitism.</title>
        <authorList>
            <person name="Tsai I.J."/>
            <person name="Zarowiecki M."/>
            <person name="Holroyd N."/>
            <person name="Garciarrubio A."/>
            <person name="Sanchez-Flores A."/>
            <person name="Brooks K.L."/>
            <person name="Tracey A."/>
            <person name="Bobes R.J."/>
            <person name="Fragoso G."/>
            <person name="Sciutto E."/>
            <person name="Aslett M."/>
            <person name="Beasley H."/>
            <person name="Bennett H.M."/>
            <person name="Cai J."/>
            <person name="Camicia F."/>
            <person name="Clark R."/>
            <person name="Cucher M."/>
            <person name="De Silva N."/>
            <person name="Day T.A."/>
            <person name="Deplazes P."/>
            <person name="Estrada K."/>
            <person name="Fernandez C."/>
            <person name="Holland P.W."/>
            <person name="Hou J."/>
            <person name="Hu S."/>
            <person name="Huckvale T."/>
            <person name="Hung S.S."/>
            <person name="Kamenetzky L."/>
            <person name="Keane J.A."/>
            <person name="Kiss F."/>
            <person name="Koziol U."/>
            <person name="Lambert O."/>
            <person name="Liu K."/>
            <person name="Luo X."/>
            <person name="Luo Y."/>
            <person name="Macchiaroli N."/>
            <person name="Nichol S."/>
            <person name="Paps J."/>
            <person name="Parkinson J."/>
            <person name="Pouchkina-Stantcheva N."/>
            <person name="Riddiford N."/>
            <person name="Rosenzvit M."/>
            <person name="Salinas G."/>
            <person name="Wasmuth J.D."/>
            <person name="Zamanian M."/>
            <person name="Zheng Y."/>
            <person name="Cai X."/>
            <person name="Soberon X."/>
            <person name="Olson P.D."/>
            <person name="Laclette J.P."/>
            <person name="Brehm K."/>
            <person name="Berriman M."/>
            <person name="Garciarrubio A."/>
            <person name="Bobes R.J."/>
            <person name="Fragoso G."/>
            <person name="Sanchez-Flores A."/>
            <person name="Estrada K."/>
            <person name="Cevallos M.A."/>
            <person name="Morett E."/>
            <person name="Gonzalez V."/>
            <person name="Portillo T."/>
            <person name="Ochoa-Leyva A."/>
            <person name="Jose M.V."/>
            <person name="Sciutto E."/>
            <person name="Landa A."/>
            <person name="Jimenez L."/>
            <person name="Valdes V."/>
            <person name="Carrero J.C."/>
            <person name="Larralde C."/>
            <person name="Morales-Montor J."/>
            <person name="Limon-Lason J."/>
            <person name="Soberon X."/>
            <person name="Laclette J.P."/>
        </authorList>
    </citation>
    <scope>NUCLEOTIDE SEQUENCE [LARGE SCALE GENOMIC DNA]</scope>
</reference>
<proteinExistence type="predicted"/>
<sequence>MSHQLHLIVLATSLLVGSCRGVGEDTKINYTLPEHFYWSRLGSTVLELRWDVTKMGEEPWYYLVMTAEPISSNASIKTRNADFEVGNITFVGLEPNTSYRVIIESFGGRENIFLSGTIRTLPTVQGLAGNWSKATVLELRWDVTKMGEEPWYYLVMTAEPISSNASIKTKKADFEVGKSTFVGLEPNTSYRVIMESFGGRENIFLSGTIRTLPTGVADIVFTSGGAAFISVISGLVVAFTVVILA</sequence>
<evidence type="ECO:0000313" key="5">
    <source>
        <dbReference type="WBParaSite" id="EgrG_000948400.1"/>
    </source>
</evidence>
<dbReference type="EMBL" id="LK028577">
    <property type="protein sequence ID" value="CDS16773.1"/>
    <property type="molecule type" value="Genomic_DNA"/>
</dbReference>
<dbReference type="InterPro" id="IPR036116">
    <property type="entry name" value="FN3_sf"/>
</dbReference>
<dbReference type="Proteomes" id="UP000492820">
    <property type="component" value="Unassembled WGS sequence"/>
</dbReference>
<evidence type="ECO:0000313" key="3">
    <source>
        <dbReference type="EMBL" id="CDS16773.1"/>
    </source>
</evidence>
<keyword evidence="2" id="KW-0732">Signal</keyword>
<dbReference type="OrthoDB" id="6316112at2759"/>
<feature type="signal peptide" evidence="2">
    <location>
        <begin position="1"/>
        <end position="21"/>
    </location>
</feature>
<gene>
    <name evidence="3" type="ORF">EgrG_000948400.1</name>
</gene>
<organism evidence="3">
    <name type="scientific">Echinococcus granulosus</name>
    <name type="common">Hydatid tapeworm</name>
    <dbReference type="NCBI Taxonomy" id="6210"/>
    <lineage>
        <taxon>Eukaryota</taxon>
        <taxon>Metazoa</taxon>
        <taxon>Spiralia</taxon>
        <taxon>Lophotrochozoa</taxon>
        <taxon>Platyhelminthes</taxon>
        <taxon>Cestoda</taxon>
        <taxon>Eucestoda</taxon>
        <taxon>Cyclophyllidea</taxon>
        <taxon>Taeniidae</taxon>
        <taxon>Echinococcus</taxon>
        <taxon>Echinococcus granulosus group</taxon>
    </lineage>
</organism>
<accession>A0A068W9U4</accession>
<reference evidence="3" key="2">
    <citation type="submission" date="2014-06" db="EMBL/GenBank/DDBJ databases">
        <authorList>
            <person name="Aslett M."/>
        </authorList>
    </citation>
    <scope>NUCLEOTIDE SEQUENCE</scope>
</reference>
<dbReference type="SUPFAM" id="SSF49265">
    <property type="entry name" value="Fibronectin type III"/>
    <property type="match status" value="1"/>
</dbReference>
<feature type="chain" id="PRO_5035983967" evidence="2">
    <location>
        <begin position="22"/>
        <end position="245"/>
    </location>
</feature>
<evidence type="ECO:0000256" key="2">
    <source>
        <dbReference type="SAM" id="SignalP"/>
    </source>
</evidence>